<dbReference type="InterPro" id="IPR003961">
    <property type="entry name" value="FN3_dom"/>
</dbReference>
<evidence type="ECO:0000313" key="3">
    <source>
        <dbReference type="EMBL" id="MFC5452520.1"/>
    </source>
</evidence>
<dbReference type="RefSeq" id="WP_270880776.1">
    <property type="nucleotide sequence ID" value="NZ_JAQFVF010000038.1"/>
</dbReference>
<name>A0ABW0KGC7_9BACL</name>
<dbReference type="Gene3D" id="2.60.120.260">
    <property type="entry name" value="Galactose-binding domain-like"/>
    <property type="match status" value="1"/>
</dbReference>
<evidence type="ECO:0000256" key="1">
    <source>
        <dbReference type="SAM" id="SignalP"/>
    </source>
</evidence>
<dbReference type="EMBL" id="JBHSMJ010000054">
    <property type="protein sequence ID" value="MFC5452520.1"/>
    <property type="molecule type" value="Genomic_DNA"/>
</dbReference>
<dbReference type="InterPro" id="IPR013783">
    <property type="entry name" value="Ig-like_fold"/>
</dbReference>
<organism evidence="3 4">
    <name type="scientific">Paenibacillus aestuarii</name>
    <dbReference type="NCBI Taxonomy" id="516965"/>
    <lineage>
        <taxon>Bacteria</taxon>
        <taxon>Bacillati</taxon>
        <taxon>Bacillota</taxon>
        <taxon>Bacilli</taxon>
        <taxon>Bacillales</taxon>
        <taxon>Paenibacillaceae</taxon>
        <taxon>Paenibacillus</taxon>
    </lineage>
</organism>
<feature type="chain" id="PRO_5045181277" evidence="1">
    <location>
        <begin position="31"/>
        <end position="772"/>
    </location>
</feature>
<feature type="signal peptide" evidence="1">
    <location>
        <begin position="1"/>
        <end position="30"/>
    </location>
</feature>
<dbReference type="InterPro" id="IPR036116">
    <property type="entry name" value="FN3_sf"/>
</dbReference>
<dbReference type="SMART" id="SM00060">
    <property type="entry name" value="FN3"/>
    <property type="match status" value="2"/>
</dbReference>
<dbReference type="SUPFAM" id="SSF49785">
    <property type="entry name" value="Galactose-binding domain-like"/>
    <property type="match status" value="1"/>
</dbReference>
<accession>A0ABW0KGC7</accession>
<dbReference type="PROSITE" id="PS50853">
    <property type="entry name" value="FN3"/>
    <property type="match status" value="2"/>
</dbReference>
<reference evidence="4" key="1">
    <citation type="journal article" date="2019" name="Int. J. Syst. Evol. Microbiol.">
        <title>The Global Catalogue of Microorganisms (GCM) 10K type strain sequencing project: providing services to taxonomists for standard genome sequencing and annotation.</title>
        <authorList>
            <consortium name="The Broad Institute Genomics Platform"/>
            <consortium name="The Broad Institute Genome Sequencing Center for Infectious Disease"/>
            <person name="Wu L."/>
            <person name="Ma J."/>
        </authorList>
    </citation>
    <scope>NUCLEOTIDE SEQUENCE [LARGE SCALE GENOMIC DNA]</scope>
    <source>
        <strain evidence="4">KACC 11904</strain>
    </source>
</reference>
<keyword evidence="4" id="KW-1185">Reference proteome</keyword>
<evidence type="ECO:0000313" key="4">
    <source>
        <dbReference type="Proteomes" id="UP001596044"/>
    </source>
</evidence>
<evidence type="ECO:0000259" key="2">
    <source>
        <dbReference type="PROSITE" id="PS50853"/>
    </source>
</evidence>
<dbReference type="Gene3D" id="2.60.120.560">
    <property type="entry name" value="Exo-inulinase, domain 1"/>
    <property type="match status" value="1"/>
</dbReference>
<dbReference type="InterPro" id="IPR014895">
    <property type="entry name" value="Alginate_lyase_2"/>
</dbReference>
<dbReference type="CDD" id="cd00063">
    <property type="entry name" value="FN3"/>
    <property type="match status" value="2"/>
</dbReference>
<protein>
    <submittedName>
        <fullName evidence="3">Polysaccharide lyase family 7 protein</fullName>
    </submittedName>
</protein>
<dbReference type="InterPro" id="IPR013320">
    <property type="entry name" value="ConA-like_dom_sf"/>
</dbReference>
<dbReference type="GO" id="GO:0016829">
    <property type="term" value="F:lyase activity"/>
    <property type="evidence" value="ECO:0007669"/>
    <property type="project" value="UniProtKB-KW"/>
</dbReference>
<dbReference type="Proteomes" id="UP001596044">
    <property type="component" value="Unassembled WGS sequence"/>
</dbReference>
<dbReference type="Pfam" id="PF08787">
    <property type="entry name" value="Alginate_lyase2"/>
    <property type="match status" value="1"/>
</dbReference>
<sequence length="772" mass="80472">MMRSHAKKGMRFLLCMLLLVAMIPATPIFAATLFSDTFESYSAFPQGAWVNATSNGNWAISTISTKLAKQTTTTSTDYIMTNGQTTWTNYTYASRLQTGSTSATTGILARYSDNNNYYMLALNNGSVVLKKKVGGIVTTLQSAPFTYNTSTFYTLQLAVNGSDISGSVNGVQQVSATDSSLSSGKIAVYSTGAGWWDDVLVSDITGTDTQAPTAPAGLAAAAASSSQIDLSWTASTDNVAVTGYDVYRSSTLVGSVTTTSFSDTGLSPSTSYSYTVKAKDAAGNVSAASNTASATSQASGGGTTVTVANPGFESSFTSWTTSGSTAISTSDFHSGSKSAKVSASGSQVSQTISGLSPSTSYTVSAWILGQGLIGANAFGGNEVTVSGNSSAWTQIQVSFATGASSTSAVIFARGTSSTDVRFDDFTVTGGSVGDGGDTQAPTVPTGLTAAPASSSQINLSWTASTDNVGVTGYNVYRGSTLAGSVTGTSFSDSGLSASTTYSYTVKAKDAAGNLSAASNTATATTQADGTPMLPSDVLYLKNWKITLPIPQDTDVTKPKEIVQPELDTYSIDPWFKVVHDADGDAVQFRANHGAISTSGSKNPRSELREMKDNYSGADSSNFASWGTNDGKTHSMFIKQKVTHLTSVKPHTVVGQIHDASSDITVFRVEGNNPGGVSTTAKVYVTDGNNTHAYLLDDNYTLGTVFAVKVTASGGVISYEYNGQPVPYTQTKNVTGCYFKIGNYTQSNDSTAPDESPDAYAENWVYDYTVTHQ</sequence>
<proteinExistence type="predicted"/>
<dbReference type="SUPFAM" id="SSF49899">
    <property type="entry name" value="Concanavalin A-like lectins/glucanases"/>
    <property type="match status" value="2"/>
</dbReference>
<comment type="caution">
    <text evidence="3">The sequence shown here is derived from an EMBL/GenBank/DDBJ whole genome shotgun (WGS) entry which is preliminary data.</text>
</comment>
<gene>
    <name evidence="3" type="ORF">ACFPOG_30400</name>
</gene>
<feature type="domain" description="Fibronectin type-III" evidence="2">
    <location>
        <begin position="443"/>
        <end position="528"/>
    </location>
</feature>
<dbReference type="InterPro" id="IPR008979">
    <property type="entry name" value="Galactose-bd-like_sf"/>
</dbReference>
<feature type="domain" description="Fibronectin type-III" evidence="2">
    <location>
        <begin position="214"/>
        <end position="299"/>
    </location>
</feature>
<dbReference type="SUPFAM" id="SSF49265">
    <property type="entry name" value="Fibronectin type III"/>
    <property type="match status" value="2"/>
</dbReference>
<keyword evidence="1" id="KW-0732">Signal</keyword>
<dbReference type="Gene3D" id="2.60.120.200">
    <property type="match status" value="1"/>
</dbReference>
<dbReference type="Gene3D" id="2.60.40.10">
    <property type="entry name" value="Immunoglobulins"/>
    <property type="match status" value="2"/>
</dbReference>
<keyword evidence="3" id="KW-0456">Lyase</keyword>
<dbReference type="Pfam" id="PF00041">
    <property type="entry name" value="fn3"/>
    <property type="match status" value="2"/>
</dbReference>